<dbReference type="EMBL" id="JABSTU010000008">
    <property type="protein sequence ID" value="KAH8023943.1"/>
    <property type="molecule type" value="Genomic_DNA"/>
</dbReference>
<organism evidence="1 2">
    <name type="scientific">Rhipicephalus microplus</name>
    <name type="common">Cattle tick</name>
    <name type="synonym">Boophilus microplus</name>
    <dbReference type="NCBI Taxonomy" id="6941"/>
    <lineage>
        <taxon>Eukaryota</taxon>
        <taxon>Metazoa</taxon>
        <taxon>Ecdysozoa</taxon>
        <taxon>Arthropoda</taxon>
        <taxon>Chelicerata</taxon>
        <taxon>Arachnida</taxon>
        <taxon>Acari</taxon>
        <taxon>Parasitiformes</taxon>
        <taxon>Ixodida</taxon>
        <taxon>Ixodoidea</taxon>
        <taxon>Ixodidae</taxon>
        <taxon>Rhipicephalinae</taxon>
        <taxon>Rhipicephalus</taxon>
        <taxon>Boophilus</taxon>
    </lineage>
</organism>
<dbReference type="VEuPathDB" id="VectorBase:LOC119168595"/>
<name>A0A9J6DP60_RHIMP</name>
<keyword evidence="2" id="KW-1185">Reference proteome</keyword>
<evidence type="ECO:0000313" key="2">
    <source>
        <dbReference type="Proteomes" id="UP000821866"/>
    </source>
</evidence>
<reference evidence="1" key="2">
    <citation type="submission" date="2021-09" db="EMBL/GenBank/DDBJ databases">
        <authorList>
            <person name="Jia N."/>
            <person name="Wang J."/>
            <person name="Shi W."/>
            <person name="Du L."/>
            <person name="Sun Y."/>
            <person name="Zhan W."/>
            <person name="Jiang J."/>
            <person name="Wang Q."/>
            <person name="Zhang B."/>
            <person name="Ji P."/>
            <person name="Sakyi L.B."/>
            <person name="Cui X."/>
            <person name="Yuan T."/>
            <person name="Jiang B."/>
            <person name="Yang W."/>
            <person name="Lam T.T.-Y."/>
            <person name="Chang Q."/>
            <person name="Ding S."/>
            <person name="Wang X."/>
            <person name="Zhu J."/>
            <person name="Ruan X."/>
            <person name="Zhao L."/>
            <person name="Wei J."/>
            <person name="Que T."/>
            <person name="Du C."/>
            <person name="Cheng J."/>
            <person name="Dai P."/>
            <person name="Han X."/>
            <person name="Huang E."/>
            <person name="Gao Y."/>
            <person name="Liu J."/>
            <person name="Shao H."/>
            <person name="Ye R."/>
            <person name="Li L."/>
            <person name="Wei W."/>
            <person name="Wang X."/>
            <person name="Wang C."/>
            <person name="Huo Q."/>
            <person name="Li W."/>
            <person name="Guo W."/>
            <person name="Chen H."/>
            <person name="Chen S."/>
            <person name="Zhou L."/>
            <person name="Zhou L."/>
            <person name="Ni X."/>
            <person name="Tian J."/>
            <person name="Zhou Y."/>
            <person name="Sheng Y."/>
            <person name="Liu T."/>
            <person name="Pan Y."/>
            <person name="Xia L."/>
            <person name="Li J."/>
            <person name="Zhao F."/>
            <person name="Cao W."/>
        </authorList>
    </citation>
    <scope>NUCLEOTIDE SEQUENCE</scope>
    <source>
        <strain evidence="1">Rmic-2018</strain>
        <tissue evidence="1">Larvae</tissue>
    </source>
</reference>
<dbReference type="AlphaFoldDB" id="A0A9J6DP60"/>
<reference evidence="1" key="1">
    <citation type="journal article" date="2020" name="Cell">
        <title>Large-Scale Comparative Analyses of Tick Genomes Elucidate Their Genetic Diversity and Vector Capacities.</title>
        <authorList>
            <consortium name="Tick Genome and Microbiome Consortium (TIGMIC)"/>
            <person name="Jia N."/>
            <person name="Wang J."/>
            <person name="Shi W."/>
            <person name="Du L."/>
            <person name="Sun Y."/>
            <person name="Zhan W."/>
            <person name="Jiang J.F."/>
            <person name="Wang Q."/>
            <person name="Zhang B."/>
            <person name="Ji P."/>
            <person name="Bell-Sakyi L."/>
            <person name="Cui X.M."/>
            <person name="Yuan T.T."/>
            <person name="Jiang B.G."/>
            <person name="Yang W.F."/>
            <person name="Lam T.T."/>
            <person name="Chang Q.C."/>
            <person name="Ding S.J."/>
            <person name="Wang X.J."/>
            <person name="Zhu J.G."/>
            <person name="Ruan X.D."/>
            <person name="Zhao L."/>
            <person name="Wei J.T."/>
            <person name="Ye R.Z."/>
            <person name="Que T.C."/>
            <person name="Du C.H."/>
            <person name="Zhou Y.H."/>
            <person name="Cheng J.X."/>
            <person name="Dai P.F."/>
            <person name="Guo W.B."/>
            <person name="Han X.H."/>
            <person name="Huang E.J."/>
            <person name="Li L.F."/>
            <person name="Wei W."/>
            <person name="Gao Y.C."/>
            <person name="Liu J.Z."/>
            <person name="Shao H.Z."/>
            <person name="Wang X."/>
            <person name="Wang C.C."/>
            <person name="Yang T.C."/>
            <person name="Huo Q.B."/>
            <person name="Li W."/>
            <person name="Chen H.Y."/>
            <person name="Chen S.E."/>
            <person name="Zhou L.G."/>
            <person name="Ni X.B."/>
            <person name="Tian J.H."/>
            <person name="Sheng Y."/>
            <person name="Liu T."/>
            <person name="Pan Y.S."/>
            <person name="Xia L.Y."/>
            <person name="Li J."/>
            <person name="Zhao F."/>
            <person name="Cao W.C."/>
        </authorList>
    </citation>
    <scope>NUCLEOTIDE SEQUENCE</scope>
    <source>
        <strain evidence="1">Rmic-2018</strain>
    </source>
</reference>
<accession>A0A9J6DP60</accession>
<sequence length="297" mass="34384">METMLGCLQFMVQEPHDYFAHSSSRQAAYRNLYSNAAQEQTEPLNIFSLSATRWLAIADCIERILSQYDVLKMHLTIVPDKAYSVWLLKEVYNDEKNRAYLLLLEPLLTDFKRVNNMFQGEDEDTLGIFEELQKLYNHLFARTLKLSVHRQHDEASLCDLDLVNLESIYLSVDEADFGSRFNDHINELHLAGEERMLLKQRWFGFLKACASDLQKRLPNTTSLVRKLRAISPSSVLGPNAMKTLKTLPKDVFSCSEHCIEEQAWHLRQVEDVNAHMPAIEFWTKIYAYRDVSGANSM</sequence>
<protein>
    <submittedName>
        <fullName evidence="1">Uncharacterized protein</fullName>
    </submittedName>
</protein>
<comment type="caution">
    <text evidence="1">The sequence shown here is derived from an EMBL/GenBank/DDBJ whole genome shotgun (WGS) entry which is preliminary data.</text>
</comment>
<dbReference type="Proteomes" id="UP000821866">
    <property type="component" value="Chromosome 6"/>
</dbReference>
<proteinExistence type="predicted"/>
<gene>
    <name evidence="1" type="ORF">HPB51_019825</name>
</gene>
<evidence type="ECO:0000313" key="1">
    <source>
        <dbReference type="EMBL" id="KAH8023943.1"/>
    </source>
</evidence>